<proteinExistence type="predicted"/>
<sequence>MSKYMGYEPMEGIEMTGPQRRSEGARHLLDLPDELLLQVASFVYDLDDGRDSIRALALVSRRLSRIVKEIMSIHPYVIWTKLPAFFDAIFSTNWNPAKTQSLRLLTWDYVATNNIGDYHEPDADLFSEHALNKYQVLRAQTSLLDSLMAIEDQLGNIEPHQHVLPNRLYPDAVFKMIRNRLQRLALPHAWGIPDTWALDWRRVPINLKELKSLTALLTPLHMLIRECEYVSLPPRLETLKLTDIWKGDLEAFVGPFLEHKTATPFLKIISLQLSWSMASEERLCSHAFLKAINDIKKAGIEVWIDWSMLAFPWFDYREVMAPVTIVKDSALQMEELFKILSSNVYFQEEMHFPPVRQRARHFHLLTDPVKTRKCKERARLFFESESQKGHGRH</sequence>
<dbReference type="Proteomes" id="UP000799778">
    <property type="component" value="Unassembled WGS sequence"/>
</dbReference>
<dbReference type="AlphaFoldDB" id="A0A6A5Y2M2"/>
<evidence type="ECO:0000259" key="1">
    <source>
        <dbReference type="PROSITE" id="PS50181"/>
    </source>
</evidence>
<reference evidence="2" key="1">
    <citation type="journal article" date="2020" name="Stud. Mycol.">
        <title>101 Dothideomycetes genomes: a test case for predicting lifestyles and emergence of pathogens.</title>
        <authorList>
            <person name="Haridas S."/>
            <person name="Albert R."/>
            <person name="Binder M."/>
            <person name="Bloem J."/>
            <person name="Labutti K."/>
            <person name="Salamov A."/>
            <person name="Andreopoulos B."/>
            <person name="Baker S."/>
            <person name="Barry K."/>
            <person name="Bills G."/>
            <person name="Bluhm B."/>
            <person name="Cannon C."/>
            <person name="Castanera R."/>
            <person name="Culley D."/>
            <person name="Daum C."/>
            <person name="Ezra D."/>
            <person name="Gonzalez J."/>
            <person name="Henrissat B."/>
            <person name="Kuo A."/>
            <person name="Liang C."/>
            <person name="Lipzen A."/>
            <person name="Lutzoni F."/>
            <person name="Magnuson J."/>
            <person name="Mondo S."/>
            <person name="Nolan M."/>
            <person name="Ohm R."/>
            <person name="Pangilinan J."/>
            <person name="Park H.-J."/>
            <person name="Ramirez L."/>
            <person name="Alfaro M."/>
            <person name="Sun H."/>
            <person name="Tritt A."/>
            <person name="Yoshinaga Y."/>
            <person name="Zwiers L.-H."/>
            <person name="Turgeon B."/>
            <person name="Goodwin S."/>
            <person name="Spatafora J."/>
            <person name="Crous P."/>
            <person name="Grigoriev I."/>
        </authorList>
    </citation>
    <scope>NUCLEOTIDE SEQUENCE</scope>
    <source>
        <strain evidence="2">CBS 175.79</strain>
    </source>
</reference>
<dbReference type="GeneID" id="54289071"/>
<organism evidence="2 3">
    <name type="scientific">Aaosphaeria arxii CBS 175.79</name>
    <dbReference type="NCBI Taxonomy" id="1450172"/>
    <lineage>
        <taxon>Eukaryota</taxon>
        <taxon>Fungi</taxon>
        <taxon>Dikarya</taxon>
        <taxon>Ascomycota</taxon>
        <taxon>Pezizomycotina</taxon>
        <taxon>Dothideomycetes</taxon>
        <taxon>Pleosporomycetidae</taxon>
        <taxon>Pleosporales</taxon>
        <taxon>Pleosporales incertae sedis</taxon>
        <taxon>Aaosphaeria</taxon>
    </lineage>
</organism>
<dbReference type="EMBL" id="ML978067">
    <property type="protein sequence ID" value="KAF2019141.1"/>
    <property type="molecule type" value="Genomic_DNA"/>
</dbReference>
<keyword evidence="3" id="KW-1185">Reference proteome</keyword>
<dbReference type="InterPro" id="IPR001810">
    <property type="entry name" value="F-box_dom"/>
</dbReference>
<name>A0A6A5Y2M2_9PLEO</name>
<accession>A0A6A5Y2M2</accession>
<evidence type="ECO:0000313" key="2">
    <source>
        <dbReference type="EMBL" id="KAF2019141.1"/>
    </source>
</evidence>
<dbReference type="InterPro" id="IPR036047">
    <property type="entry name" value="F-box-like_dom_sf"/>
</dbReference>
<dbReference type="RefSeq" id="XP_033387480.1">
    <property type="nucleotide sequence ID" value="XM_033531674.1"/>
</dbReference>
<dbReference type="PROSITE" id="PS50181">
    <property type="entry name" value="FBOX"/>
    <property type="match status" value="1"/>
</dbReference>
<evidence type="ECO:0000313" key="3">
    <source>
        <dbReference type="Proteomes" id="UP000799778"/>
    </source>
</evidence>
<protein>
    <recommendedName>
        <fullName evidence="1">F-box domain-containing protein</fullName>
    </recommendedName>
</protein>
<feature type="domain" description="F-box" evidence="1">
    <location>
        <begin position="25"/>
        <end position="82"/>
    </location>
</feature>
<gene>
    <name evidence="2" type="ORF">BU24DRAFT_458844</name>
</gene>
<dbReference type="SUPFAM" id="SSF81383">
    <property type="entry name" value="F-box domain"/>
    <property type="match status" value="1"/>
</dbReference>